<reference evidence="1" key="1">
    <citation type="journal article" date="2019" name="Sci. Rep.">
        <title>Draft genome of Tanacetum cinerariifolium, the natural source of mosquito coil.</title>
        <authorList>
            <person name="Yamashiro T."/>
            <person name="Shiraishi A."/>
            <person name="Satake H."/>
            <person name="Nakayama K."/>
        </authorList>
    </citation>
    <scope>NUCLEOTIDE SEQUENCE</scope>
</reference>
<dbReference type="CDD" id="cd09272">
    <property type="entry name" value="RNase_HI_RT_Ty1"/>
    <property type="match status" value="1"/>
</dbReference>
<accession>A0A6L2P1C3</accession>
<name>A0A6L2P1C3_TANCI</name>
<evidence type="ECO:0000313" key="1">
    <source>
        <dbReference type="EMBL" id="GEU90644.1"/>
    </source>
</evidence>
<proteinExistence type="predicted"/>
<dbReference type="EMBL" id="BKCJ010010230">
    <property type="protein sequence ID" value="GEU90644.1"/>
    <property type="molecule type" value="Genomic_DNA"/>
</dbReference>
<sequence length="166" mass="19121">MALSTTEAEYMDLTEAVKEAIWLKGLLEELGVKLNRVTVNCDNQGAIHLSRNHLEEGFIVRLDEYRLRTSVDNTMVIKVLRISVIHTQCHIIGHPKPFPYSVTPSVKDYYRVSLPPDEHPLLKWRFLLPQRNLNNMSACLEKSEELEWGTESEDGFIMNDMSACFK</sequence>
<dbReference type="AlphaFoldDB" id="A0A6L2P1C3"/>
<protein>
    <submittedName>
        <fullName evidence="1">Retrovirus-related Pol polyprotein from transposon TNT 1-94</fullName>
    </submittedName>
</protein>
<gene>
    <name evidence="1" type="ORF">Tci_062622</name>
</gene>
<comment type="caution">
    <text evidence="1">The sequence shown here is derived from an EMBL/GenBank/DDBJ whole genome shotgun (WGS) entry which is preliminary data.</text>
</comment>
<organism evidence="1">
    <name type="scientific">Tanacetum cinerariifolium</name>
    <name type="common">Dalmatian daisy</name>
    <name type="synonym">Chrysanthemum cinerariifolium</name>
    <dbReference type="NCBI Taxonomy" id="118510"/>
    <lineage>
        <taxon>Eukaryota</taxon>
        <taxon>Viridiplantae</taxon>
        <taxon>Streptophyta</taxon>
        <taxon>Embryophyta</taxon>
        <taxon>Tracheophyta</taxon>
        <taxon>Spermatophyta</taxon>
        <taxon>Magnoliopsida</taxon>
        <taxon>eudicotyledons</taxon>
        <taxon>Gunneridae</taxon>
        <taxon>Pentapetalae</taxon>
        <taxon>asterids</taxon>
        <taxon>campanulids</taxon>
        <taxon>Asterales</taxon>
        <taxon>Asteraceae</taxon>
        <taxon>Asteroideae</taxon>
        <taxon>Anthemideae</taxon>
        <taxon>Anthemidinae</taxon>
        <taxon>Tanacetum</taxon>
    </lineage>
</organism>